<keyword evidence="1" id="KW-1134">Transmembrane beta strand</keyword>
<comment type="similarity">
    <text evidence="1">Belongs to the TonB-dependent receptor family.</text>
</comment>
<dbReference type="SUPFAM" id="SSF49464">
    <property type="entry name" value="Carboxypeptidase regulatory domain-like"/>
    <property type="match status" value="1"/>
</dbReference>
<dbReference type="InterPro" id="IPR039426">
    <property type="entry name" value="TonB-dep_rcpt-like"/>
</dbReference>
<reference evidence="4" key="2">
    <citation type="submission" date="2023-01" db="EMBL/GenBank/DDBJ databases">
        <title>Draft genome sequence of Portibacter lacus strain NBRC 108769.</title>
        <authorList>
            <person name="Sun Q."/>
            <person name="Mori K."/>
        </authorList>
    </citation>
    <scope>NUCLEOTIDE SEQUENCE</scope>
    <source>
        <strain evidence="4">NBRC 108769</strain>
    </source>
</reference>
<dbReference type="AlphaFoldDB" id="A0AA37SRC4"/>
<dbReference type="EMBL" id="BSOH01000027">
    <property type="protein sequence ID" value="GLR19283.1"/>
    <property type="molecule type" value="Genomic_DNA"/>
</dbReference>
<dbReference type="RefSeq" id="WP_235292014.1">
    <property type="nucleotide sequence ID" value="NZ_BSOH01000027.1"/>
</dbReference>
<evidence type="ECO:0000313" key="4">
    <source>
        <dbReference type="EMBL" id="GLR19283.1"/>
    </source>
</evidence>
<evidence type="ECO:0000256" key="1">
    <source>
        <dbReference type="PROSITE-ProRule" id="PRU01360"/>
    </source>
</evidence>
<comment type="subcellular location">
    <subcellularLocation>
        <location evidence="1">Cell outer membrane</location>
        <topology evidence="1">Multi-pass membrane protein</topology>
    </subcellularLocation>
</comment>
<name>A0AA37SRC4_9BACT</name>
<dbReference type="InterPro" id="IPR008969">
    <property type="entry name" value="CarboxyPept-like_regulatory"/>
</dbReference>
<keyword evidence="5" id="KW-1185">Reference proteome</keyword>
<reference evidence="4" key="1">
    <citation type="journal article" date="2014" name="Int. J. Syst. Evol. Microbiol.">
        <title>Complete genome sequence of Corynebacterium casei LMG S-19264T (=DSM 44701T), isolated from a smear-ripened cheese.</title>
        <authorList>
            <consortium name="US DOE Joint Genome Institute (JGI-PGF)"/>
            <person name="Walter F."/>
            <person name="Albersmeier A."/>
            <person name="Kalinowski J."/>
            <person name="Ruckert C."/>
        </authorList>
    </citation>
    <scope>NUCLEOTIDE SEQUENCE</scope>
    <source>
        <strain evidence="4">NBRC 108769</strain>
    </source>
</reference>
<keyword evidence="2" id="KW-0732">Signal</keyword>
<dbReference type="NCBIfam" id="TIGR04057">
    <property type="entry name" value="SusC_RagA_signa"/>
    <property type="match status" value="1"/>
</dbReference>
<dbReference type="NCBIfam" id="TIGR04056">
    <property type="entry name" value="OMP_RagA_SusC"/>
    <property type="match status" value="1"/>
</dbReference>
<dbReference type="FunFam" id="2.170.130.10:FF:000003">
    <property type="entry name" value="SusC/RagA family TonB-linked outer membrane protein"/>
    <property type="match status" value="1"/>
</dbReference>
<dbReference type="PROSITE" id="PS52016">
    <property type="entry name" value="TONB_DEPENDENT_REC_3"/>
    <property type="match status" value="1"/>
</dbReference>
<comment type="caution">
    <text evidence="4">The sequence shown here is derived from an EMBL/GenBank/DDBJ whole genome shotgun (WGS) entry which is preliminary data.</text>
</comment>
<evidence type="ECO:0000259" key="3">
    <source>
        <dbReference type="Pfam" id="PF07715"/>
    </source>
</evidence>
<accession>A0AA37SRC4</accession>
<gene>
    <name evidence="4" type="ORF">GCM10007940_38990</name>
</gene>
<dbReference type="InterPro" id="IPR023996">
    <property type="entry name" value="TonB-dep_OMP_SusC/RagA"/>
</dbReference>
<feature type="signal peptide" evidence="2">
    <location>
        <begin position="1"/>
        <end position="27"/>
    </location>
</feature>
<feature type="chain" id="PRO_5041220486" evidence="2">
    <location>
        <begin position="28"/>
        <end position="1187"/>
    </location>
</feature>
<dbReference type="Gene3D" id="2.170.130.10">
    <property type="entry name" value="TonB-dependent receptor, plug domain"/>
    <property type="match status" value="1"/>
</dbReference>
<dbReference type="InterPro" id="IPR023997">
    <property type="entry name" value="TonB-dep_OMP_SusC/RagA_CS"/>
</dbReference>
<feature type="domain" description="TonB-dependent receptor plug" evidence="3">
    <location>
        <begin position="262"/>
        <end position="370"/>
    </location>
</feature>
<protein>
    <submittedName>
        <fullName evidence="4">SusC/RagA family TonB-linked outer membrane protein</fullName>
    </submittedName>
</protein>
<keyword evidence="1" id="KW-0998">Cell outer membrane</keyword>
<proteinExistence type="inferred from homology"/>
<evidence type="ECO:0000256" key="2">
    <source>
        <dbReference type="SAM" id="SignalP"/>
    </source>
</evidence>
<organism evidence="4 5">
    <name type="scientific">Portibacter lacus</name>
    <dbReference type="NCBI Taxonomy" id="1099794"/>
    <lineage>
        <taxon>Bacteria</taxon>
        <taxon>Pseudomonadati</taxon>
        <taxon>Bacteroidota</taxon>
        <taxon>Saprospiria</taxon>
        <taxon>Saprospirales</taxon>
        <taxon>Haliscomenobacteraceae</taxon>
        <taxon>Portibacter</taxon>
    </lineage>
</organism>
<dbReference type="InterPro" id="IPR037066">
    <property type="entry name" value="Plug_dom_sf"/>
</dbReference>
<sequence length="1187" mass="133346">MGIITKLSRHCLLLTFCCLLVSVNTSTAEKELNIDYDIEKEIVKVLKEIEERYEVFFTYEESLLSGLKVDFEFKENETVESAISRLLAKTGFQFNTYGERFMVIYDNTKKSKRTARKIGRKIRQIEKLEEEGGIKMELTSSNPNRKFEKVSKSIKSLTEHKIKQIYSDTLIKISGIVVDEGGEGLPGVVIQEKNSVGGIISSFDGTFEIGVKENTIVTFDFLGKQMKEILVDGSTTQFTITLIDQAELLEGVTVVAYGKQKKESVIASVTTVRPDELRTPTSNLTSALAGRLSGVISYQRSGEPGQDNAQFFIRGATTFGFNTQPLILIDGIELSTSDLSRLHPDDIASFSVMKDATATALYGARGANGVILVTTKEGVEGEVRVSARYETSVSSATQNINFADPLTYMRLHNEAVRTRDPLGFLPYSKQKIAGTEAGLNGDVYPATDWQQSLLKDQTINQRINVNLNGGGKIAQYYLSGGYVRDNGILNVDPRSDFNSNIKLNRALIRSNVNINLSKTTKAVIRMHGTFDDYRGPINGGAAMYQAIVRSNPVLFPASYTPDEANKHAQHILFGNAESGNYINPYAELLRGYKEYSEALFLTQIEIQQDLAAITKGLSFRMLGNTTRKSYFDLIRGYTPFYYNVENFNAREGIYTLGAINPNEGETTLDFQSGNKFVSSTFYTEAALQYNRTISSNHTVNGLVVGILRQFLDGNTTTLQSSLPTRNLGVSGRFTYSYSNKYFGEFNFGYNGSERFSQKERFGFFPSAGIGWYVSNERFWKPISKIVNKLKFKFTYGLVGNDNIGSSDDRFFYLSNVNLNGEGYRFGSDGTYFVPGVNITRYANDKITWETATKTNFGIELGLFESLDFQIDFFKEYRSRILMNRVEFATFGLQSQTKANLGEASSGGVDLSVDYQLNRQNFWMLFRGNFTYARGVFEKIEEPNYTDYPWLSRVGKPLTQEWGYVAERLFVDDAEVLNSPEQQIGGQVLGGDIKYKDINKDGKINDLDRVPIGYPTVPEIIYGFGASIGINRFDVSIFFQGSARSSFWIDSRATAPFIDYHFDNDPFAGKIANNALLEAYAQDHWSEDQGNVYALWPRLSPYEVPNNTTRSTWFMQNGMFLRLKSVEIGYNLPLKVLSKINSDEVRFYLSGTNLMHFSKFKIWDPEMGGNGLGYPVQRVINIGTKVSF</sequence>
<dbReference type="Proteomes" id="UP001156666">
    <property type="component" value="Unassembled WGS sequence"/>
</dbReference>
<keyword evidence="1" id="KW-0472">Membrane</keyword>
<keyword evidence="1" id="KW-0812">Transmembrane</keyword>
<dbReference type="SUPFAM" id="SSF56935">
    <property type="entry name" value="Porins"/>
    <property type="match status" value="1"/>
</dbReference>
<keyword evidence="1" id="KW-0813">Transport</keyword>
<dbReference type="Pfam" id="PF07715">
    <property type="entry name" value="Plug"/>
    <property type="match status" value="1"/>
</dbReference>
<dbReference type="InterPro" id="IPR012910">
    <property type="entry name" value="Plug_dom"/>
</dbReference>
<evidence type="ECO:0000313" key="5">
    <source>
        <dbReference type="Proteomes" id="UP001156666"/>
    </source>
</evidence>
<dbReference type="GO" id="GO:0009279">
    <property type="term" value="C:cell outer membrane"/>
    <property type="evidence" value="ECO:0007669"/>
    <property type="project" value="UniProtKB-SubCell"/>
</dbReference>